<dbReference type="AlphaFoldDB" id="A0A5B7X517"/>
<sequence>MFGVLKGLLLSQMLKVSEYNHTPRGILSRAKSAPQDDKKWDNTFLVILSAVKDLNSRCSEKRQLLANKAIPASHSNRKFASPSADLIEN</sequence>
<evidence type="ECO:0000313" key="2">
    <source>
        <dbReference type="Proteomes" id="UP000309016"/>
    </source>
</evidence>
<protein>
    <submittedName>
        <fullName evidence="1">Uncharacterized protein</fullName>
    </submittedName>
</protein>
<evidence type="ECO:0000313" key="1">
    <source>
        <dbReference type="EMBL" id="QCY70526.1"/>
    </source>
</evidence>
<dbReference type="KEGG" id="afla:FHG64_14580"/>
<name>A0A5B7X517_9FLAO</name>
<gene>
    <name evidence="1" type="ORF">FHG64_14580</name>
</gene>
<proteinExistence type="predicted"/>
<dbReference type="EMBL" id="CP040812">
    <property type="protein sequence ID" value="QCY70526.1"/>
    <property type="molecule type" value="Genomic_DNA"/>
</dbReference>
<accession>A0A5B7X517</accession>
<dbReference type="Proteomes" id="UP000309016">
    <property type="component" value="Chromosome"/>
</dbReference>
<organism evidence="1 2">
    <name type="scientific">Antarcticibacterium flavum</name>
    <dbReference type="NCBI Taxonomy" id="2058175"/>
    <lineage>
        <taxon>Bacteria</taxon>
        <taxon>Pseudomonadati</taxon>
        <taxon>Bacteroidota</taxon>
        <taxon>Flavobacteriia</taxon>
        <taxon>Flavobacteriales</taxon>
        <taxon>Flavobacteriaceae</taxon>
        <taxon>Antarcticibacterium</taxon>
    </lineage>
</organism>
<keyword evidence="2" id="KW-1185">Reference proteome</keyword>
<reference evidence="1 2" key="1">
    <citation type="submission" date="2019-06" db="EMBL/GenBank/DDBJ databases">
        <title>Complete genome sequence of Antarcticibacterium flavum KCTC 52984T from an Antarctic marine sediment.</title>
        <authorList>
            <person name="Lee Y.M."/>
            <person name="Shin S.C."/>
        </authorList>
    </citation>
    <scope>NUCLEOTIDE SEQUENCE [LARGE SCALE GENOMIC DNA]</scope>
    <source>
        <strain evidence="1 2">KCTC 52984</strain>
    </source>
</reference>